<dbReference type="RefSeq" id="WP_418891026.1">
    <property type="nucleotide sequence ID" value="NZ_JBEUWX010000002.1"/>
</dbReference>
<keyword evidence="3" id="KW-1185">Reference proteome</keyword>
<keyword evidence="2" id="KW-0489">Methyltransferase</keyword>
<name>A0ABV4UEE0_9RHOO</name>
<dbReference type="InterPro" id="IPR041698">
    <property type="entry name" value="Methyltransf_25"/>
</dbReference>
<protein>
    <submittedName>
        <fullName evidence="2">Rhodoquinone biosynthesis methyltransferase RquA</fullName>
    </submittedName>
</protein>
<dbReference type="SUPFAM" id="SSF53335">
    <property type="entry name" value="S-adenosyl-L-methionine-dependent methyltransferases"/>
    <property type="match status" value="1"/>
</dbReference>
<feature type="domain" description="Methyltransferase" evidence="1">
    <location>
        <begin position="75"/>
        <end position="165"/>
    </location>
</feature>
<proteinExistence type="predicted"/>
<sequence length="235" mass="27633">MTDNLPSAPVDPYYDGVPDYMVEVYDWAYVDPKWVRALDHNWVVRVLLFFNDQRLMRMYLNEIEPGMRVWQVAHVYGDLVRRAAEKVGPQGLFFLTDVTPVQIEHAKQKLANAPWAKVMRADAASFDGQGQHYDLICSFFLLHEVPDEKKHEIVNNMLRQMPEGGKLVFVDYANPAKWQPIRYILKVVNRLLEPFAEAMWDHEISHYAEHPERYVWEKRSIFAGVYQCVVVRHKK</sequence>
<dbReference type="Gene3D" id="3.40.50.150">
    <property type="entry name" value="Vaccinia Virus protein VP39"/>
    <property type="match status" value="1"/>
</dbReference>
<accession>A0ABV4UEE0</accession>
<gene>
    <name evidence="2" type="primary">rquA</name>
    <name evidence="2" type="ORF">ABCS64_06315</name>
</gene>
<dbReference type="Pfam" id="PF13649">
    <property type="entry name" value="Methyltransf_25"/>
    <property type="match status" value="1"/>
</dbReference>
<evidence type="ECO:0000313" key="3">
    <source>
        <dbReference type="Proteomes" id="UP001574673"/>
    </source>
</evidence>
<dbReference type="GO" id="GO:0008168">
    <property type="term" value="F:methyltransferase activity"/>
    <property type="evidence" value="ECO:0007669"/>
    <property type="project" value="UniProtKB-KW"/>
</dbReference>
<reference evidence="3" key="1">
    <citation type="submission" date="2024-06" db="EMBL/GenBank/DDBJ databases">
        <title>Radixoralia hellwigii gen. nov., sp nov., isolated from a root canal in the human oral cavity.</title>
        <authorList>
            <person name="Bartsch S."/>
            <person name="Wittmer A."/>
            <person name="Schulz A.-K."/>
            <person name="Neumann-Schaal M."/>
            <person name="Wolf J."/>
            <person name="Gronow S."/>
            <person name="Tennert C."/>
            <person name="Haecker G."/>
            <person name="Cieplik F."/>
            <person name="Al-Ahmad A."/>
        </authorList>
    </citation>
    <scope>NUCLEOTIDE SEQUENCE [LARGE SCALE GENOMIC DNA]</scope>
    <source>
        <strain evidence="3">Wk13</strain>
    </source>
</reference>
<organism evidence="2 3">
    <name type="scientific">Dentiradicibacter hellwigii</name>
    <dbReference type="NCBI Taxonomy" id="3149053"/>
    <lineage>
        <taxon>Bacteria</taxon>
        <taxon>Pseudomonadati</taxon>
        <taxon>Pseudomonadota</taxon>
        <taxon>Betaproteobacteria</taxon>
        <taxon>Rhodocyclales</taxon>
        <taxon>Rhodocyclaceae</taxon>
        <taxon>Dentiradicibacter</taxon>
    </lineage>
</organism>
<keyword evidence="2" id="KW-0808">Transferase</keyword>
<dbReference type="InterPro" id="IPR029063">
    <property type="entry name" value="SAM-dependent_MTases_sf"/>
</dbReference>
<dbReference type="Proteomes" id="UP001574673">
    <property type="component" value="Unassembled WGS sequence"/>
</dbReference>
<dbReference type="EMBL" id="JBEUWX010000002">
    <property type="protein sequence ID" value="MFA9949932.1"/>
    <property type="molecule type" value="Genomic_DNA"/>
</dbReference>
<dbReference type="GO" id="GO:0032259">
    <property type="term" value="P:methylation"/>
    <property type="evidence" value="ECO:0007669"/>
    <property type="project" value="UniProtKB-KW"/>
</dbReference>
<comment type="caution">
    <text evidence="2">The sequence shown here is derived from an EMBL/GenBank/DDBJ whole genome shotgun (WGS) entry which is preliminary data.</text>
</comment>
<evidence type="ECO:0000259" key="1">
    <source>
        <dbReference type="Pfam" id="PF13649"/>
    </source>
</evidence>
<dbReference type="NCBIfam" id="NF038261">
    <property type="entry name" value="rhodoquin_RquA"/>
    <property type="match status" value="1"/>
</dbReference>
<evidence type="ECO:0000313" key="2">
    <source>
        <dbReference type="EMBL" id="MFA9949932.1"/>
    </source>
</evidence>